<organism evidence="3 4">
    <name type="scientific">Candidatus Fimiplasma intestinipullorum</name>
    <dbReference type="NCBI Taxonomy" id="2840825"/>
    <lineage>
        <taxon>Bacteria</taxon>
        <taxon>Bacillati</taxon>
        <taxon>Bacillota</taxon>
        <taxon>Clostridia</taxon>
        <taxon>Eubacteriales</taxon>
        <taxon>Candidatus Fimiplasma</taxon>
    </lineage>
</organism>
<name>A0A9D1HQK1_9FIRM</name>
<dbReference type="PANTHER" id="PTHR42954">
    <property type="entry name" value="FE(2+) TRANSPORT PROTEIN A"/>
    <property type="match status" value="1"/>
</dbReference>
<protein>
    <submittedName>
        <fullName evidence="3">Ferrous iron transport protein A</fullName>
    </submittedName>
</protein>
<gene>
    <name evidence="3" type="ORF">IAD15_06400</name>
</gene>
<dbReference type="InterPro" id="IPR038157">
    <property type="entry name" value="FeoA_core_dom"/>
</dbReference>
<dbReference type="SUPFAM" id="SSF50037">
    <property type="entry name" value="C-terminal domain of transcriptional repressors"/>
    <property type="match status" value="1"/>
</dbReference>
<evidence type="ECO:0000313" key="4">
    <source>
        <dbReference type="Proteomes" id="UP000824175"/>
    </source>
</evidence>
<dbReference type="Proteomes" id="UP000824175">
    <property type="component" value="Unassembled WGS sequence"/>
</dbReference>
<dbReference type="AlphaFoldDB" id="A0A9D1HQK1"/>
<evidence type="ECO:0000313" key="3">
    <source>
        <dbReference type="EMBL" id="HIU13684.1"/>
    </source>
</evidence>
<dbReference type="InterPro" id="IPR007167">
    <property type="entry name" value="Fe-transptr_FeoA-like"/>
</dbReference>
<dbReference type="InterPro" id="IPR052713">
    <property type="entry name" value="FeoA"/>
</dbReference>
<comment type="caution">
    <text evidence="3">The sequence shown here is derived from an EMBL/GenBank/DDBJ whole genome shotgun (WGS) entry which is preliminary data.</text>
</comment>
<proteinExistence type="predicted"/>
<dbReference type="EMBL" id="DVMJ01000053">
    <property type="protein sequence ID" value="HIU13684.1"/>
    <property type="molecule type" value="Genomic_DNA"/>
</dbReference>
<accession>A0A9D1HQK1</accession>
<dbReference type="Gene3D" id="2.30.30.90">
    <property type="match status" value="1"/>
</dbReference>
<feature type="domain" description="Ferrous iron transporter FeoA-like" evidence="2">
    <location>
        <begin position="1"/>
        <end position="73"/>
    </location>
</feature>
<dbReference type="InterPro" id="IPR008988">
    <property type="entry name" value="Transcriptional_repressor_C"/>
</dbReference>
<dbReference type="GO" id="GO:0046914">
    <property type="term" value="F:transition metal ion binding"/>
    <property type="evidence" value="ECO:0007669"/>
    <property type="project" value="InterPro"/>
</dbReference>
<dbReference type="SMART" id="SM00899">
    <property type="entry name" value="FeoA"/>
    <property type="match status" value="1"/>
</dbReference>
<sequence>MTLAELEIGKEAIIVSVGGEGALRRRLLDMGLTPRTCVKIEKIAPMGDPLEMTVRGYSLTLRKEDAAKIEIEVIEA</sequence>
<evidence type="ECO:0000259" key="2">
    <source>
        <dbReference type="SMART" id="SM00899"/>
    </source>
</evidence>
<reference evidence="3" key="2">
    <citation type="journal article" date="2021" name="PeerJ">
        <title>Extensive microbial diversity within the chicken gut microbiome revealed by metagenomics and culture.</title>
        <authorList>
            <person name="Gilroy R."/>
            <person name="Ravi A."/>
            <person name="Getino M."/>
            <person name="Pursley I."/>
            <person name="Horton D.L."/>
            <person name="Alikhan N.F."/>
            <person name="Baker D."/>
            <person name="Gharbi K."/>
            <person name="Hall N."/>
            <person name="Watson M."/>
            <person name="Adriaenssens E.M."/>
            <person name="Foster-Nyarko E."/>
            <person name="Jarju S."/>
            <person name="Secka A."/>
            <person name="Antonio M."/>
            <person name="Oren A."/>
            <person name="Chaudhuri R.R."/>
            <person name="La Ragione R."/>
            <person name="Hildebrand F."/>
            <person name="Pallen M.J."/>
        </authorList>
    </citation>
    <scope>NUCLEOTIDE SEQUENCE</scope>
    <source>
        <strain evidence="3">CHK195-11698</strain>
    </source>
</reference>
<evidence type="ECO:0000256" key="1">
    <source>
        <dbReference type="ARBA" id="ARBA00023004"/>
    </source>
</evidence>
<dbReference type="Pfam" id="PF04023">
    <property type="entry name" value="FeoA"/>
    <property type="match status" value="1"/>
</dbReference>
<keyword evidence="1" id="KW-0408">Iron</keyword>
<dbReference type="PANTHER" id="PTHR42954:SF2">
    <property type="entry name" value="FE(2+) TRANSPORT PROTEIN A"/>
    <property type="match status" value="1"/>
</dbReference>
<reference evidence="3" key="1">
    <citation type="submission" date="2020-10" db="EMBL/GenBank/DDBJ databases">
        <authorList>
            <person name="Gilroy R."/>
        </authorList>
    </citation>
    <scope>NUCLEOTIDE SEQUENCE</scope>
    <source>
        <strain evidence="3">CHK195-11698</strain>
    </source>
</reference>